<proteinExistence type="predicted"/>
<dbReference type="OrthoDB" id="684963at2759"/>
<comment type="caution">
    <text evidence="1">The sequence shown here is derived from an EMBL/GenBank/DDBJ whole genome shotgun (WGS) entry which is preliminary data.</text>
</comment>
<accession>A0A2G9I3T3</accession>
<gene>
    <name evidence="1" type="ORF">CDL12_02867</name>
</gene>
<dbReference type="Proteomes" id="UP000231279">
    <property type="component" value="Unassembled WGS sequence"/>
</dbReference>
<keyword evidence="2" id="KW-1185">Reference proteome</keyword>
<protein>
    <submittedName>
        <fullName evidence="1">Uncharacterized protein</fullName>
    </submittedName>
</protein>
<dbReference type="EMBL" id="NKXS01000419">
    <property type="protein sequence ID" value="PIN24413.1"/>
    <property type="molecule type" value="Genomic_DNA"/>
</dbReference>
<sequence length="196" mass="21947">MFSFDVLTGIRMESESLMERKALENEITKGMEQVKQLRASSSGNEESALERMLTSYEEALLILQEIASDEQGQSVMSSSSDAPGASKDSNIISIPSRVNTYGRREPLPVWTKHIKVTSNDTYERSLDDGYKMMDTAGESMVRKTSYALNIQEAITDVHTGMVRVVWLQNNCRGQMRIPLPLRSHTEGSIHALAKLM</sequence>
<evidence type="ECO:0000313" key="1">
    <source>
        <dbReference type="EMBL" id="PIN24413.1"/>
    </source>
</evidence>
<dbReference type="AlphaFoldDB" id="A0A2G9I3T3"/>
<reference evidence="2" key="1">
    <citation type="journal article" date="2018" name="Gigascience">
        <title>Genome assembly of the Pink Ipe (Handroanthus impetiginosus, Bignoniaceae), a highly valued, ecologically keystone Neotropical timber forest tree.</title>
        <authorList>
            <person name="Silva-Junior O.B."/>
            <person name="Grattapaglia D."/>
            <person name="Novaes E."/>
            <person name="Collevatti R.G."/>
        </authorList>
    </citation>
    <scope>NUCLEOTIDE SEQUENCE [LARGE SCALE GENOMIC DNA]</scope>
    <source>
        <strain evidence="2">cv. UFG-1</strain>
    </source>
</reference>
<organism evidence="1 2">
    <name type="scientific">Handroanthus impetiginosus</name>
    <dbReference type="NCBI Taxonomy" id="429701"/>
    <lineage>
        <taxon>Eukaryota</taxon>
        <taxon>Viridiplantae</taxon>
        <taxon>Streptophyta</taxon>
        <taxon>Embryophyta</taxon>
        <taxon>Tracheophyta</taxon>
        <taxon>Spermatophyta</taxon>
        <taxon>Magnoliopsida</taxon>
        <taxon>eudicotyledons</taxon>
        <taxon>Gunneridae</taxon>
        <taxon>Pentapetalae</taxon>
        <taxon>asterids</taxon>
        <taxon>lamiids</taxon>
        <taxon>Lamiales</taxon>
        <taxon>Bignoniaceae</taxon>
        <taxon>Crescentiina</taxon>
        <taxon>Tabebuia alliance</taxon>
        <taxon>Handroanthus</taxon>
    </lineage>
</organism>
<evidence type="ECO:0000313" key="2">
    <source>
        <dbReference type="Proteomes" id="UP000231279"/>
    </source>
</evidence>
<name>A0A2G9I3T3_9LAMI</name>